<dbReference type="SUPFAM" id="SSF81296">
    <property type="entry name" value="E set domains"/>
    <property type="match status" value="1"/>
</dbReference>
<dbReference type="EMBL" id="CP060789">
    <property type="protein sequence ID" value="QNP55440.1"/>
    <property type="molecule type" value="Genomic_DNA"/>
</dbReference>
<keyword evidence="4 12" id="KW-0858">Xylan degradation</keyword>
<evidence type="ECO:0000256" key="2">
    <source>
        <dbReference type="ARBA" id="ARBA00007495"/>
    </source>
</evidence>
<evidence type="ECO:0000256" key="7">
    <source>
        <dbReference type="ARBA" id="ARBA00023277"/>
    </source>
</evidence>
<evidence type="ECO:0000313" key="13">
    <source>
        <dbReference type="Proteomes" id="UP000516117"/>
    </source>
</evidence>
<keyword evidence="5 10" id="KW-0732">Signal</keyword>
<dbReference type="AlphaFoldDB" id="A0A7H0H4H4"/>
<dbReference type="Gene3D" id="3.20.20.80">
    <property type="entry name" value="Glycosidases"/>
    <property type="match status" value="1"/>
</dbReference>
<accession>A0A7H0H4H4</accession>
<protein>
    <recommendedName>
        <fullName evidence="3">endo-1,4-beta-xylanase</fullName>
        <ecNumber evidence="3">3.2.1.8</ecNumber>
    </recommendedName>
</protein>
<dbReference type="Gene3D" id="2.60.40.10">
    <property type="entry name" value="Immunoglobulins"/>
    <property type="match status" value="1"/>
</dbReference>
<dbReference type="InterPro" id="IPR001000">
    <property type="entry name" value="GH10_dom"/>
</dbReference>
<reference evidence="12 13" key="1">
    <citation type="submission" date="2020-08" db="EMBL/GenBank/DDBJ databases">
        <title>Genome sequence of Tessaracoccus defluvii JCM 17540T.</title>
        <authorList>
            <person name="Hyun D.-W."/>
            <person name="Bae J.-W."/>
        </authorList>
    </citation>
    <scope>NUCLEOTIDE SEQUENCE [LARGE SCALE GENOMIC DNA]</scope>
    <source>
        <strain evidence="12 13">JCM 17540</strain>
    </source>
</reference>
<dbReference type="InterPro" id="IPR044846">
    <property type="entry name" value="GH10"/>
</dbReference>
<evidence type="ECO:0000256" key="5">
    <source>
        <dbReference type="ARBA" id="ARBA00022729"/>
    </source>
</evidence>
<dbReference type="GO" id="GO:0031176">
    <property type="term" value="F:endo-1,4-beta-xylanase activity"/>
    <property type="evidence" value="ECO:0007669"/>
    <property type="project" value="UniProtKB-EC"/>
</dbReference>
<evidence type="ECO:0000256" key="6">
    <source>
        <dbReference type="ARBA" id="ARBA00022801"/>
    </source>
</evidence>
<evidence type="ECO:0000256" key="9">
    <source>
        <dbReference type="ARBA" id="ARBA00023326"/>
    </source>
</evidence>
<dbReference type="SUPFAM" id="SSF51445">
    <property type="entry name" value="(Trans)glycosidases"/>
    <property type="match status" value="1"/>
</dbReference>
<evidence type="ECO:0000259" key="11">
    <source>
        <dbReference type="PROSITE" id="PS51760"/>
    </source>
</evidence>
<feature type="chain" id="PRO_5028907901" description="endo-1,4-beta-xylanase" evidence="10">
    <location>
        <begin position="28"/>
        <end position="438"/>
    </location>
</feature>
<comment type="similarity">
    <text evidence="2">Belongs to the glycosyl hydrolase 10 (cellulase F) family.</text>
</comment>
<dbReference type="EC" id="3.2.1.8" evidence="3"/>
<evidence type="ECO:0000256" key="8">
    <source>
        <dbReference type="ARBA" id="ARBA00023295"/>
    </source>
</evidence>
<dbReference type="KEGG" id="tdf:H9L22_14730"/>
<comment type="catalytic activity">
    <reaction evidence="1">
        <text>Endohydrolysis of (1-&gt;4)-beta-D-xylosidic linkages in xylans.</text>
        <dbReference type="EC" id="3.2.1.8"/>
    </reaction>
</comment>
<keyword evidence="13" id="KW-1185">Reference proteome</keyword>
<keyword evidence="8 12" id="KW-0326">Glycosidase</keyword>
<evidence type="ECO:0000256" key="4">
    <source>
        <dbReference type="ARBA" id="ARBA00022651"/>
    </source>
</evidence>
<dbReference type="InterPro" id="IPR017853">
    <property type="entry name" value="GH"/>
</dbReference>
<dbReference type="PROSITE" id="PS51760">
    <property type="entry name" value="GH10_2"/>
    <property type="match status" value="1"/>
</dbReference>
<gene>
    <name evidence="12" type="ORF">H9L22_14730</name>
</gene>
<name>A0A7H0H4H4_9ACTN</name>
<feature type="domain" description="GH10" evidence="11">
    <location>
        <begin position="26"/>
        <end position="332"/>
    </location>
</feature>
<dbReference type="Proteomes" id="UP000516117">
    <property type="component" value="Chromosome"/>
</dbReference>
<dbReference type="PANTHER" id="PTHR31490:SF88">
    <property type="entry name" value="BETA-XYLANASE"/>
    <property type="match status" value="1"/>
</dbReference>
<proteinExistence type="inferred from homology"/>
<keyword evidence="9" id="KW-0624">Polysaccharide degradation</keyword>
<sequence length="438" mass="48394">MRYRRILATAVATALGLTALIAPSASGDEPTLREIAEPAGILIGSGAVNPDYLDDPQFAQVLAAEFESLSPQNELKWTFVHPEKDVYNFDGLDRLVQFAQDNDMQVKGHGLISGCCNPQYLLDITDPDEFRDAMVEHFTTVMGRYSETMDRWDVVTEMFETQGSTLNENDFYKVLGPDYIAEAFRIAHEADPDAKLFINENMVEFLPEKRQALYELVSGLVADGVPIHGVALQMHETYVGPQPGVITEIVNSYHDLGLEVSIAELDVHTYDADAQAKIYGDVVAEALAAGVTEISTWGFTDKYLWTWLPGAKPLMFTEEYEPKAAYLAYRDALLSFTHDATAPSVAKLSSTNDSKRPLDGNYTVSMELKKGTPGSYFRLYENDVLVYAQALDATLGSPQVIEVPFTAKSNGTYVYRGELVNSQGTTESKSTTVKVKRA</sequence>
<keyword evidence="7" id="KW-0119">Carbohydrate metabolism</keyword>
<dbReference type="InterPro" id="IPR013783">
    <property type="entry name" value="Ig-like_fold"/>
</dbReference>
<dbReference type="Pfam" id="PF00331">
    <property type="entry name" value="Glyco_hydro_10"/>
    <property type="match status" value="1"/>
</dbReference>
<keyword evidence="6 12" id="KW-0378">Hydrolase</keyword>
<dbReference type="GO" id="GO:0045493">
    <property type="term" value="P:xylan catabolic process"/>
    <property type="evidence" value="ECO:0007669"/>
    <property type="project" value="UniProtKB-KW"/>
</dbReference>
<dbReference type="RefSeq" id="WP_187720570.1">
    <property type="nucleotide sequence ID" value="NZ_BAABBL010000009.1"/>
</dbReference>
<evidence type="ECO:0000256" key="1">
    <source>
        <dbReference type="ARBA" id="ARBA00000681"/>
    </source>
</evidence>
<evidence type="ECO:0000256" key="10">
    <source>
        <dbReference type="SAM" id="SignalP"/>
    </source>
</evidence>
<dbReference type="PANTHER" id="PTHR31490">
    <property type="entry name" value="GLYCOSYL HYDROLASE"/>
    <property type="match status" value="1"/>
</dbReference>
<evidence type="ECO:0000256" key="3">
    <source>
        <dbReference type="ARBA" id="ARBA00012590"/>
    </source>
</evidence>
<dbReference type="InterPro" id="IPR014756">
    <property type="entry name" value="Ig_E-set"/>
</dbReference>
<evidence type="ECO:0000313" key="12">
    <source>
        <dbReference type="EMBL" id="QNP55440.1"/>
    </source>
</evidence>
<feature type="signal peptide" evidence="10">
    <location>
        <begin position="1"/>
        <end position="27"/>
    </location>
</feature>
<organism evidence="12 13">
    <name type="scientific">Tessaracoccus defluvii</name>
    <dbReference type="NCBI Taxonomy" id="1285901"/>
    <lineage>
        <taxon>Bacteria</taxon>
        <taxon>Bacillati</taxon>
        <taxon>Actinomycetota</taxon>
        <taxon>Actinomycetes</taxon>
        <taxon>Propionibacteriales</taxon>
        <taxon>Propionibacteriaceae</taxon>
        <taxon>Tessaracoccus</taxon>
    </lineage>
</organism>
<dbReference type="SMART" id="SM00633">
    <property type="entry name" value="Glyco_10"/>
    <property type="match status" value="1"/>
</dbReference>